<dbReference type="AlphaFoldDB" id="A0A4V3QZP2"/>
<gene>
    <name evidence="1" type="ORF">E5A73_06230</name>
</gene>
<dbReference type="InterPro" id="IPR038573">
    <property type="entry name" value="BrnT_sf"/>
</dbReference>
<proteinExistence type="predicted"/>
<comment type="caution">
    <text evidence="1">The sequence shown here is derived from an EMBL/GenBank/DDBJ whole genome shotgun (WGS) entry which is preliminary data.</text>
</comment>
<sequence length="88" mass="10127">MVFEFDPAKSAANRAKHGIDFDEAQALWLDAHLLELGTVLYGTEERRLYVGEIAGRRWTAVVTFRGDAIRIVSVRRARRSEEMAYDER</sequence>
<name>A0A4V3QZP2_9SPHN</name>
<accession>A0A4V3QZP2</accession>
<keyword evidence="2" id="KW-1185">Reference proteome</keyword>
<dbReference type="Proteomes" id="UP000306147">
    <property type="component" value="Unassembled WGS sequence"/>
</dbReference>
<reference evidence="1 2" key="1">
    <citation type="submission" date="2019-04" db="EMBL/GenBank/DDBJ databases">
        <title>Sphingomonas psychrotolerans sp. nov., isolated from soil in the Tianshan Mountains, Xinjiang, China.</title>
        <authorList>
            <person name="Luo Y."/>
            <person name="Sheng H."/>
        </authorList>
    </citation>
    <scope>NUCLEOTIDE SEQUENCE [LARGE SCALE GENOMIC DNA]</scope>
    <source>
        <strain evidence="1 2">ZFGT-11</strain>
    </source>
</reference>
<protein>
    <submittedName>
        <fullName evidence="1">BrnT family toxin</fullName>
    </submittedName>
</protein>
<evidence type="ECO:0000313" key="1">
    <source>
        <dbReference type="EMBL" id="TGX55032.1"/>
    </source>
</evidence>
<evidence type="ECO:0000313" key="2">
    <source>
        <dbReference type="Proteomes" id="UP000306147"/>
    </source>
</evidence>
<dbReference type="EMBL" id="SRXT01000002">
    <property type="protein sequence ID" value="TGX55032.1"/>
    <property type="molecule type" value="Genomic_DNA"/>
</dbReference>
<organism evidence="1 2">
    <name type="scientific">Sphingomonas gei</name>
    <dbReference type="NCBI Taxonomy" id="1395960"/>
    <lineage>
        <taxon>Bacteria</taxon>
        <taxon>Pseudomonadati</taxon>
        <taxon>Pseudomonadota</taxon>
        <taxon>Alphaproteobacteria</taxon>
        <taxon>Sphingomonadales</taxon>
        <taxon>Sphingomonadaceae</taxon>
        <taxon>Sphingomonas</taxon>
    </lineage>
</organism>
<dbReference type="OrthoDB" id="839663at2"/>
<dbReference type="Gene3D" id="3.10.450.530">
    <property type="entry name" value="Ribonuclease toxin, BrnT, of type II toxin-antitoxin system"/>
    <property type="match status" value="1"/>
</dbReference>
<dbReference type="InterPro" id="IPR007460">
    <property type="entry name" value="BrnT_toxin"/>
</dbReference>
<dbReference type="Pfam" id="PF04365">
    <property type="entry name" value="BrnT_toxin"/>
    <property type="match status" value="1"/>
</dbReference>